<feature type="domain" description="VTT" evidence="2">
    <location>
        <begin position="38"/>
        <end position="131"/>
    </location>
</feature>
<organism evidence="3 4">
    <name type="scientific">Candidatus Nitrosacidococcus tergens</name>
    <dbReference type="NCBI Taxonomy" id="553981"/>
    <lineage>
        <taxon>Bacteria</taxon>
        <taxon>Pseudomonadati</taxon>
        <taxon>Pseudomonadota</taxon>
        <taxon>Gammaproteobacteria</taxon>
        <taxon>Chromatiales</taxon>
        <taxon>Chromatiaceae</taxon>
        <taxon>Candidatus Nitrosacidococcus</taxon>
    </lineage>
</organism>
<name>A0A7G1QB52_9GAMM</name>
<gene>
    <name evidence="3" type="primary">yqaA</name>
    <name evidence="3" type="ORF">NSCAC_1465</name>
</gene>
<evidence type="ECO:0000256" key="1">
    <source>
        <dbReference type="SAM" id="Phobius"/>
    </source>
</evidence>
<dbReference type="InterPro" id="IPR051311">
    <property type="entry name" value="DedA_domain"/>
</dbReference>
<dbReference type="Pfam" id="PF09335">
    <property type="entry name" value="VTT_dom"/>
    <property type="match status" value="1"/>
</dbReference>
<keyword evidence="1" id="KW-1133">Transmembrane helix</keyword>
<evidence type="ECO:0000259" key="2">
    <source>
        <dbReference type="Pfam" id="PF09335"/>
    </source>
</evidence>
<protein>
    <submittedName>
        <fullName evidence="3">Inner membrane protein YqaA</fullName>
    </submittedName>
</protein>
<proteinExistence type="predicted"/>
<evidence type="ECO:0000313" key="3">
    <source>
        <dbReference type="EMBL" id="CAB1277027.1"/>
    </source>
</evidence>
<sequence length="136" mass="14870">MTLWGLFLSGFLGATLLPGGSEGVFAWLVLHHSYLPHLLIGVATLGNTLGGIVTFLMGRWLEQKIPQGQVAQATHQKAVAWIQRYGSVALLGAWLPIIGDPLCLVAGWLKINPWPAFFFMALGKGIRYVFLWQALA</sequence>
<dbReference type="GO" id="GO:0005886">
    <property type="term" value="C:plasma membrane"/>
    <property type="evidence" value="ECO:0007669"/>
    <property type="project" value="UniProtKB-ARBA"/>
</dbReference>
<dbReference type="EMBL" id="LR778175">
    <property type="protein sequence ID" value="CAB1277027.1"/>
    <property type="molecule type" value="Genomic_DNA"/>
</dbReference>
<accession>A0A7G1QB52</accession>
<feature type="transmembrane region" description="Helical" evidence="1">
    <location>
        <begin position="85"/>
        <end position="108"/>
    </location>
</feature>
<keyword evidence="4" id="KW-1185">Reference proteome</keyword>
<feature type="transmembrane region" description="Helical" evidence="1">
    <location>
        <begin position="114"/>
        <end position="135"/>
    </location>
</feature>
<dbReference type="PANTHER" id="PTHR42709">
    <property type="entry name" value="ALKALINE PHOSPHATASE LIKE PROTEIN"/>
    <property type="match status" value="1"/>
</dbReference>
<feature type="transmembrane region" description="Helical" evidence="1">
    <location>
        <begin position="36"/>
        <end position="57"/>
    </location>
</feature>
<evidence type="ECO:0000313" key="4">
    <source>
        <dbReference type="Proteomes" id="UP000516072"/>
    </source>
</evidence>
<dbReference type="AlphaFoldDB" id="A0A7G1QB52"/>
<keyword evidence="1" id="KW-0472">Membrane</keyword>
<keyword evidence="1" id="KW-0812">Transmembrane</keyword>
<dbReference type="Proteomes" id="UP000516072">
    <property type="component" value="Chromosome"/>
</dbReference>
<dbReference type="InterPro" id="IPR032816">
    <property type="entry name" value="VTT_dom"/>
</dbReference>
<dbReference type="KEGG" id="ntg:NSCAC_1465"/>
<dbReference type="RefSeq" id="WP_197744135.1">
    <property type="nucleotide sequence ID" value="NZ_LR778175.1"/>
</dbReference>
<dbReference type="PANTHER" id="PTHR42709:SF4">
    <property type="entry name" value="INNER MEMBRANE PROTEIN YQAA"/>
    <property type="match status" value="1"/>
</dbReference>
<reference evidence="3 4" key="1">
    <citation type="submission" date="2020-03" db="EMBL/GenBank/DDBJ databases">
        <authorList>
            <person name="Picone N."/>
        </authorList>
    </citation>
    <scope>NUCLEOTIDE SEQUENCE [LARGE SCALE GENOMIC DNA]</scope>
    <source>
        <strain evidence="3">NSCAC1</strain>
    </source>
</reference>